<reference evidence="9" key="1">
    <citation type="submission" date="2023-01" db="EMBL/GenBank/DDBJ databases">
        <title>The genome sequence of Kordiimonadaceae bacterium 6D33.</title>
        <authorList>
            <person name="Liu Y."/>
        </authorList>
    </citation>
    <scope>NUCLEOTIDE SEQUENCE</scope>
    <source>
        <strain evidence="9">6D33</strain>
    </source>
</reference>
<evidence type="ECO:0000313" key="9">
    <source>
        <dbReference type="EMBL" id="WCL53689.1"/>
    </source>
</evidence>
<dbReference type="GO" id="GO:0003697">
    <property type="term" value="F:single-stranded DNA binding"/>
    <property type="evidence" value="ECO:0007669"/>
    <property type="project" value="InterPro"/>
</dbReference>
<dbReference type="GO" id="GO:0006508">
    <property type="term" value="P:proteolysis"/>
    <property type="evidence" value="ECO:0007669"/>
    <property type="project" value="UniProtKB-KW"/>
</dbReference>
<evidence type="ECO:0000256" key="3">
    <source>
        <dbReference type="ARBA" id="ARBA00022763"/>
    </source>
</evidence>
<dbReference type="GO" id="GO:0008233">
    <property type="term" value="F:peptidase activity"/>
    <property type="evidence" value="ECO:0007669"/>
    <property type="project" value="UniProtKB-KW"/>
</dbReference>
<dbReference type="PANTHER" id="PTHR13604:SF0">
    <property type="entry name" value="ABASIC SITE PROCESSING PROTEIN HMCES"/>
    <property type="match status" value="1"/>
</dbReference>
<evidence type="ECO:0000256" key="7">
    <source>
        <dbReference type="ARBA" id="ARBA00023239"/>
    </source>
</evidence>
<dbReference type="PANTHER" id="PTHR13604">
    <property type="entry name" value="DC12-RELATED"/>
    <property type="match status" value="1"/>
</dbReference>
<dbReference type="GO" id="GO:0106300">
    <property type="term" value="P:protein-DNA covalent cross-linking repair"/>
    <property type="evidence" value="ECO:0007669"/>
    <property type="project" value="InterPro"/>
</dbReference>
<evidence type="ECO:0000256" key="4">
    <source>
        <dbReference type="ARBA" id="ARBA00022801"/>
    </source>
</evidence>
<keyword evidence="2 8" id="KW-0645">Protease</keyword>
<proteinExistence type="inferred from homology"/>
<accession>A0AAE9XN74</accession>
<name>A0AAE9XN74_9PROT</name>
<comment type="similarity">
    <text evidence="1 8">Belongs to the SOS response-associated peptidase family.</text>
</comment>
<keyword evidence="3" id="KW-0227">DNA damage</keyword>
<evidence type="ECO:0000256" key="6">
    <source>
        <dbReference type="ARBA" id="ARBA00023125"/>
    </source>
</evidence>
<dbReference type="GO" id="GO:0016829">
    <property type="term" value="F:lyase activity"/>
    <property type="evidence" value="ECO:0007669"/>
    <property type="project" value="UniProtKB-KW"/>
</dbReference>
<evidence type="ECO:0000256" key="8">
    <source>
        <dbReference type="RuleBase" id="RU364100"/>
    </source>
</evidence>
<keyword evidence="10" id="KW-1185">Reference proteome</keyword>
<keyword evidence="7" id="KW-0456">Lyase</keyword>
<sequence>MCGRYLMTSPLDAMRAVFKVKADANFPARYNIAPKQPVLVVRHDDAGIPELVAVEWGFVPEWIKDPAKEPVINARIETVEAKPYFRASIKRKRCLVPMNGWYEWKTEGGRKQPYLISPSDGSLMAFAGVWSTWHGPGGEHWLETMAILTAPATGPLSSVHHRRPMVVANADHDAWLTTHDPLPRRFLEDFPFVGERAFDARPVSTRVGNVRFDGPECLDPPEHERQTSLF</sequence>
<evidence type="ECO:0000256" key="1">
    <source>
        <dbReference type="ARBA" id="ARBA00008136"/>
    </source>
</evidence>
<keyword evidence="5" id="KW-0190">Covalent protein-DNA linkage</keyword>
<evidence type="ECO:0000256" key="2">
    <source>
        <dbReference type="ARBA" id="ARBA00022670"/>
    </source>
</evidence>
<organism evidence="9 10">
    <name type="scientific">Gimibacter soli</name>
    <dbReference type="NCBI Taxonomy" id="3024400"/>
    <lineage>
        <taxon>Bacteria</taxon>
        <taxon>Pseudomonadati</taxon>
        <taxon>Pseudomonadota</taxon>
        <taxon>Alphaproteobacteria</taxon>
        <taxon>Kordiimonadales</taxon>
        <taxon>Temperatibacteraceae</taxon>
        <taxon>Gimibacter</taxon>
    </lineage>
</organism>
<dbReference type="SUPFAM" id="SSF143081">
    <property type="entry name" value="BB1717-like"/>
    <property type="match status" value="1"/>
</dbReference>
<dbReference type="InterPro" id="IPR036590">
    <property type="entry name" value="SRAP-like"/>
</dbReference>
<dbReference type="Pfam" id="PF02586">
    <property type="entry name" value="SRAP"/>
    <property type="match status" value="1"/>
</dbReference>
<dbReference type="Gene3D" id="3.90.1680.10">
    <property type="entry name" value="SOS response associated peptidase-like"/>
    <property type="match status" value="1"/>
</dbReference>
<dbReference type="Proteomes" id="UP001217500">
    <property type="component" value="Chromosome"/>
</dbReference>
<dbReference type="AlphaFoldDB" id="A0AAE9XN74"/>
<protein>
    <recommendedName>
        <fullName evidence="8">Abasic site processing protein</fullName>
        <ecNumber evidence="8">3.4.-.-</ecNumber>
    </recommendedName>
</protein>
<keyword evidence="4 8" id="KW-0378">Hydrolase</keyword>
<evidence type="ECO:0000256" key="5">
    <source>
        <dbReference type="ARBA" id="ARBA00023124"/>
    </source>
</evidence>
<evidence type="ECO:0000313" key="10">
    <source>
        <dbReference type="Proteomes" id="UP001217500"/>
    </source>
</evidence>
<dbReference type="InterPro" id="IPR003738">
    <property type="entry name" value="SRAP"/>
</dbReference>
<dbReference type="RefSeq" id="WP_289503215.1">
    <property type="nucleotide sequence ID" value="NZ_CP116805.1"/>
</dbReference>
<dbReference type="KEGG" id="gso:PH603_14205"/>
<dbReference type="EC" id="3.4.-.-" evidence="8"/>
<dbReference type="EMBL" id="CP116805">
    <property type="protein sequence ID" value="WCL53689.1"/>
    <property type="molecule type" value="Genomic_DNA"/>
</dbReference>
<keyword evidence="6" id="KW-0238">DNA-binding</keyword>
<gene>
    <name evidence="9" type="ORF">PH603_14205</name>
</gene>